<dbReference type="PANTHER" id="PTHR10000:SF8">
    <property type="entry name" value="HAD SUPERFAMILY HYDROLASE-LIKE, TYPE 3"/>
    <property type="match status" value="1"/>
</dbReference>
<dbReference type="GO" id="GO:0005829">
    <property type="term" value="C:cytosol"/>
    <property type="evidence" value="ECO:0007669"/>
    <property type="project" value="TreeGrafter"/>
</dbReference>
<name>A0A239WLH9_STRAI</name>
<dbReference type="CDD" id="cd07516">
    <property type="entry name" value="HAD_Pase"/>
    <property type="match status" value="1"/>
</dbReference>
<reference evidence="1 2" key="1">
    <citation type="submission" date="2017-06" db="EMBL/GenBank/DDBJ databases">
        <authorList>
            <consortium name="Pathogen Informatics"/>
        </authorList>
    </citation>
    <scope>NUCLEOTIDE SEQUENCE [LARGE SCALE GENOMIC DNA]</scope>
    <source>
        <strain evidence="1 2">NCTC11291</strain>
    </source>
</reference>
<dbReference type="SUPFAM" id="SSF56784">
    <property type="entry name" value="HAD-like"/>
    <property type="match status" value="1"/>
</dbReference>
<proteinExistence type="predicted"/>
<dbReference type="InterPro" id="IPR000150">
    <property type="entry name" value="Cof"/>
</dbReference>
<dbReference type="Pfam" id="PF08282">
    <property type="entry name" value="Hydrolase_3"/>
    <property type="match status" value="1"/>
</dbReference>
<dbReference type="RefSeq" id="WP_095121751.1">
    <property type="nucleotide sequence ID" value="NZ_LT906454.1"/>
</dbReference>
<dbReference type="NCBIfam" id="TIGR00099">
    <property type="entry name" value="Cof-subfamily"/>
    <property type="match status" value="1"/>
</dbReference>
<gene>
    <name evidence="1" type="primary">yidA_1</name>
    <name evidence="1" type="ORF">SAMEA4504048_00426</name>
</gene>
<dbReference type="Proteomes" id="UP000215144">
    <property type="component" value="Chromosome 1"/>
</dbReference>
<dbReference type="OrthoDB" id="9790031at2"/>
<dbReference type="GO" id="GO:0016791">
    <property type="term" value="F:phosphatase activity"/>
    <property type="evidence" value="ECO:0007669"/>
    <property type="project" value="TreeGrafter"/>
</dbReference>
<organism evidence="1 2">
    <name type="scientific">Streptococcus acidominimus</name>
    <dbReference type="NCBI Taxonomy" id="1326"/>
    <lineage>
        <taxon>Bacteria</taxon>
        <taxon>Bacillati</taxon>
        <taxon>Bacillota</taxon>
        <taxon>Bacilli</taxon>
        <taxon>Lactobacillales</taxon>
        <taxon>Streptococcaceae</taxon>
        <taxon>Streptococcus</taxon>
    </lineage>
</organism>
<dbReference type="KEGG" id="saco:SAME_00426"/>
<accession>A0A239WLH9</accession>
<dbReference type="GO" id="GO:0000287">
    <property type="term" value="F:magnesium ion binding"/>
    <property type="evidence" value="ECO:0007669"/>
    <property type="project" value="TreeGrafter"/>
</dbReference>
<dbReference type="InterPro" id="IPR006379">
    <property type="entry name" value="HAD-SF_hydro_IIB"/>
</dbReference>
<dbReference type="SFLD" id="SFLDS00003">
    <property type="entry name" value="Haloacid_Dehalogenase"/>
    <property type="match status" value="1"/>
</dbReference>
<dbReference type="Gene3D" id="3.40.50.1000">
    <property type="entry name" value="HAD superfamily/HAD-like"/>
    <property type="match status" value="1"/>
</dbReference>
<keyword evidence="1" id="KW-0378">Hydrolase</keyword>
<dbReference type="PANTHER" id="PTHR10000">
    <property type="entry name" value="PHOSPHOSERINE PHOSPHATASE"/>
    <property type="match status" value="1"/>
</dbReference>
<sequence>MIELIAIDMDGTLLDSRKQLPQENIDAIQAAVAAGIKIVICTGRSKAGVKPYFDRLGLTEEEYVILNNGCSVHETLNWSTLYGQPLKTEDILDLQAHVDANPEVDLVLATNKDYYFIGENPSAIAQADADMVFTKIHPISKEAIARIEEPVYNAMYMGEAEAIDDFQAKNEKVINAHYSGVRSQTFLYEVMAKGYHKATGLAHLANHLGIESGNIMAIGDANNDLELLNYAGLAVAMGNASDTIKEQANKVTKSNNQAGVAYAIQEFALKI</sequence>
<protein>
    <submittedName>
        <fullName evidence="1">Hydrolase</fullName>
        <ecNumber evidence="1">3.1.3.-</ecNumber>
    </submittedName>
</protein>
<dbReference type="EC" id="3.1.3.-" evidence="1"/>
<evidence type="ECO:0000313" key="2">
    <source>
        <dbReference type="Proteomes" id="UP000215144"/>
    </source>
</evidence>
<dbReference type="SFLD" id="SFLDG01140">
    <property type="entry name" value="C2.B:_Phosphomannomutase_and_P"/>
    <property type="match status" value="1"/>
</dbReference>
<dbReference type="AlphaFoldDB" id="A0A239WLH9"/>
<dbReference type="EMBL" id="LT906454">
    <property type="protein sequence ID" value="SNV35006.1"/>
    <property type="molecule type" value="Genomic_DNA"/>
</dbReference>
<dbReference type="Gene3D" id="3.30.1240.10">
    <property type="match status" value="1"/>
</dbReference>
<dbReference type="NCBIfam" id="TIGR01484">
    <property type="entry name" value="HAD-SF-IIB"/>
    <property type="match status" value="1"/>
</dbReference>
<evidence type="ECO:0000313" key="1">
    <source>
        <dbReference type="EMBL" id="SNV35006.1"/>
    </source>
</evidence>
<dbReference type="InterPro" id="IPR036412">
    <property type="entry name" value="HAD-like_sf"/>
</dbReference>
<dbReference type="InterPro" id="IPR023214">
    <property type="entry name" value="HAD_sf"/>
</dbReference>
<dbReference type="SFLD" id="SFLDG01144">
    <property type="entry name" value="C2.B.4:_PGP_Like"/>
    <property type="match status" value="1"/>
</dbReference>